<evidence type="ECO:0000256" key="5">
    <source>
        <dbReference type="ARBA" id="ARBA00022692"/>
    </source>
</evidence>
<dbReference type="GO" id="GO:0055085">
    <property type="term" value="P:transmembrane transport"/>
    <property type="evidence" value="ECO:0007669"/>
    <property type="project" value="InterPro"/>
</dbReference>
<comment type="similarity">
    <text evidence="2">Belongs to the auxin efflux carrier (TC 2.A.69) family.</text>
</comment>
<dbReference type="PANTHER" id="PTHR36838:SF4">
    <property type="entry name" value="AUXIN EFFLUX CARRIER FAMILY PROTEIN"/>
    <property type="match status" value="1"/>
</dbReference>
<accession>A0A848ECJ6</accession>
<evidence type="ECO:0000256" key="8">
    <source>
        <dbReference type="SAM" id="Phobius"/>
    </source>
</evidence>
<feature type="transmembrane region" description="Helical" evidence="8">
    <location>
        <begin position="100"/>
        <end position="118"/>
    </location>
</feature>
<dbReference type="RefSeq" id="WP_170053464.1">
    <property type="nucleotide sequence ID" value="NZ_JABBKX010000002.1"/>
</dbReference>
<organism evidence="9 10">
    <name type="scientific">Neoroseomonas marina</name>
    <dbReference type="NCBI Taxonomy" id="1232220"/>
    <lineage>
        <taxon>Bacteria</taxon>
        <taxon>Pseudomonadati</taxon>
        <taxon>Pseudomonadota</taxon>
        <taxon>Alphaproteobacteria</taxon>
        <taxon>Acetobacterales</taxon>
        <taxon>Acetobacteraceae</taxon>
        <taxon>Neoroseomonas</taxon>
    </lineage>
</organism>
<dbReference type="InterPro" id="IPR004776">
    <property type="entry name" value="Mem_transp_PIN-like"/>
</dbReference>
<evidence type="ECO:0000256" key="6">
    <source>
        <dbReference type="ARBA" id="ARBA00022989"/>
    </source>
</evidence>
<dbReference type="InterPro" id="IPR038770">
    <property type="entry name" value="Na+/solute_symporter_sf"/>
</dbReference>
<feature type="transmembrane region" description="Helical" evidence="8">
    <location>
        <begin position="124"/>
        <end position="146"/>
    </location>
</feature>
<reference evidence="9 10" key="1">
    <citation type="submission" date="2020-03" db="EMBL/GenBank/DDBJ databases">
        <authorList>
            <person name="Sun Q."/>
        </authorList>
    </citation>
    <scope>NUCLEOTIDE SEQUENCE [LARGE SCALE GENOMIC DNA]</scope>
    <source>
        <strain evidence="9 10">JC162</strain>
    </source>
</reference>
<keyword evidence="4" id="KW-1003">Cell membrane</keyword>
<keyword evidence="6 8" id="KW-1133">Transmembrane helix</keyword>
<feature type="transmembrane region" description="Helical" evidence="8">
    <location>
        <begin position="277"/>
        <end position="301"/>
    </location>
</feature>
<dbReference type="PANTHER" id="PTHR36838">
    <property type="entry name" value="AUXIN EFFLUX CARRIER FAMILY PROTEIN"/>
    <property type="match status" value="1"/>
</dbReference>
<evidence type="ECO:0000256" key="2">
    <source>
        <dbReference type="ARBA" id="ARBA00010145"/>
    </source>
</evidence>
<feature type="transmembrane region" description="Helical" evidence="8">
    <location>
        <begin position="7"/>
        <end position="26"/>
    </location>
</feature>
<name>A0A848ECJ6_9PROT</name>
<feature type="transmembrane region" description="Helical" evidence="8">
    <location>
        <begin position="167"/>
        <end position="188"/>
    </location>
</feature>
<dbReference type="Gene3D" id="1.20.1530.20">
    <property type="match status" value="1"/>
</dbReference>
<keyword evidence="3" id="KW-0813">Transport</keyword>
<evidence type="ECO:0000256" key="1">
    <source>
        <dbReference type="ARBA" id="ARBA00004651"/>
    </source>
</evidence>
<dbReference type="EMBL" id="JABBKX010000002">
    <property type="protein sequence ID" value="NMJ41237.1"/>
    <property type="molecule type" value="Genomic_DNA"/>
</dbReference>
<keyword evidence="7 8" id="KW-0472">Membrane</keyword>
<evidence type="ECO:0000256" key="4">
    <source>
        <dbReference type="ARBA" id="ARBA00022475"/>
    </source>
</evidence>
<evidence type="ECO:0000313" key="10">
    <source>
        <dbReference type="Proteomes" id="UP000548582"/>
    </source>
</evidence>
<keyword evidence="5 8" id="KW-0812">Transmembrane</keyword>
<evidence type="ECO:0000256" key="3">
    <source>
        <dbReference type="ARBA" id="ARBA00022448"/>
    </source>
</evidence>
<keyword evidence="10" id="KW-1185">Reference proteome</keyword>
<dbReference type="Pfam" id="PF03547">
    <property type="entry name" value="Mem_trans"/>
    <property type="match status" value="1"/>
</dbReference>
<feature type="transmembrane region" description="Helical" evidence="8">
    <location>
        <begin position="67"/>
        <end position="88"/>
    </location>
</feature>
<evidence type="ECO:0000256" key="7">
    <source>
        <dbReference type="ARBA" id="ARBA00023136"/>
    </source>
</evidence>
<comment type="subcellular location">
    <subcellularLocation>
        <location evidence="1">Cell membrane</location>
        <topology evidence="1">Multi-pass membrane protein</topology>
    </subcellularLocation>
</comment>
<dbReference type="AlphaFoldDB" id="A0A848ECJ6"/>
<evidence type="ECO:0000313" key="9">
    <source>
        <dbReference type="EMBL" id="NMJ41237.1"/>
    </source>
</evidence>
<feature type="transmembrane region" description="Helical" evidence="8">
    <location>
        <begin position="194"/>
        <end position="215"/>
    </location>
</feature>
<comment type="caution">
    <text evidence="9">The sequence shown here is derived from an EMBL/GenBank/DDBJ whole genome shotgun (WGS) entry which is preliminary data.</text>
</comment>
<dbReference type="GO" id="GO:0005886">
    <property type="term" value="C:plasma membrane"/>
    <property type="evidence" value="ECO:0007669"/>
    <property type="project" value="UniProtKB-SubCell"/>
</dbReference>
<protein>
    <submittedName>
        <fullName evidence="9">AEC family transporter</fullName>
    </submittedName>
</protein>
<proteinExistence type="inferred from homology"/>
<dbReference type="Proteomes" id="UP000548582">
    <property type="component" value="Unassembled WGS sequence"/>
</dbReference>
<gene>
    <name evidence="9" type="ORF">GWK16_08300</name>
</gene>
<sequence>MSAWFDAFVPAFALLALGALLKRRLLKDDAVWAGMERLIYWVLLPSLIVAALAPLNLADLPLGRIAAAIWTALALGTGISVLLARALGLAHPAMTSVLQGGIRFNNLMGFAIVGALFGAPGTGFGAVATGIIVPFVQVVTTLAFALDGQRGPPRPAMIARQLLLNPLLLAVAIGFGVAALGGLPPGIAPTVQTLGRASVALGLLCVGAALSVDSFSDRVGVQAATGVLKLTVMPLVTWALCTLFGVPPLATAVAVIFMALPTAATSYVMARALGGDAPLMAAITTTEHIASIVTLPLWVMLVAP</sequence>
<feature type="transmembrane region" description="Helical" evidence="8">
    <location>
        <begin position="38"/>
        <end position="55"/>
    </location>
</feature>